<dbReference type="FunFam" id="2.40.50.140:FF:000345">
    <property type="entry name" value="RecQ-mediated genome instability-like protein"/>
    <property type="match status" value="1"/>
</dbReference>
<accession>A0A7C8ZFC6</accession>
<dbReference type="Gene3D" id="2.40.50.140">
    <property type="entry name" value="Nucleic acid-binding proteins"/>
    <property type="match status" value="1"/>
</dbReference>
<organism evidence="1">
    <name type="scientific">Opuntia streptacantha</name>
    <name type="common">Prickly pear cactus</name>
    <name type="synonym">Opuntia cardona</name>
    <dbReference type="NCBI Taxonomy" id="393608"/>
    <lineage>
        <taxon>Eukaryota</taxon>
        <taxon>Viridiplantae</taxon>
        <taxon>Streptophyta</taxon>
        <taxon>Embryophyta</taxon>
        <taxon>Tracheophyta</taxon>
        <taxon>Spermatophyta</taxon>
        <taxon>Magnoliopsida</taxon>
        <taxon>eudicotyledons</taxon>
        <taxon>Gunneridae</taxon>
        <taxon>Pentapetalae</taxon>
        <taxon>Caryophyllales</taxon>
        <taxon>Cactineae</taxon>
        <taxon>Cactaceae</taxon>
        <taxon>Opuntioideae</taxon>
        <taxon>Opuntia</taxon>
    </lineage>
</organism>
<dbReference type="GO" id="GO:0005829">
    <property type="term" value="C:cytosol"/>
    <property type="evidence" value="ECO:0007669"/>
    <property type="project" value="TreeGrafter"/>
</dbReference>
<proteinExistence type="predicted"/>
<dbReference type="GO" id="GO:0016607">
    <property type="term" value="C:nuclear speck"/>
    <property type="evidence" value="ECO:0007669"/>
    <property type="project" value="TreeGrafter"/>
</dbReference>
<evidence type="ECO:0008006" key="2">
    <source>
        <dbReference type="Google" id="ProtNLM"/>
    </source>
</evidence>
<reference evidence="1" key="1">
    <citation type="journal article" date="2013" name="J. Plant Res.">
        <title>Effect of fungi and light on seed germination of three Opuntia species from semiarid lands of central Mexico.</title>
        <authorList>
            <person name="Delgado-Sanchez P."/>
            <person name="Jimenez-Bremont J.F."/>
            <person name="Guerrero-Gonzalez Mde L."/>
            <person name="Flores J."/>
        </authorList>
    </citation>
    <scope>NUCLEOTIDE SEQUENCE</scope>
    <source>
        <tissue evidence="1">Cladode</tissue>
    </source>
</reference>
<reference evidence="1" key="2">
    <citation type="submission" date="2020-07" db="EMBL/GenBank/DDBJ databases">
        <authorList>
            <person name="Vera ALvarez R."/>
            <person name="Arias-Moreno D.M."/>
            <person name="Jimenez-Jacinto V."/>
            <person name="Jimenez-Bremont J.F."/>
            <person name="Swaminathan K."/>
            <person name="Moose S.P."/>
            <person name="Guerrero-Gonzalez M.L."/>
            <person name="Marino-Ramirez L."/>
            <person name="Landsman D."/>
            <person name="Rodriguez-Kessler M."/>
            <person name="Delgado-Sanchez P."/>
        </authorList>
    </citation>
    <scope>NUCLEOTIDE SEQUENCE</scope>
    <source>
        <tissue evidence="1">Cladode</tissue>
    </source>
</reference>
<dbReference type="InterPro" id="IPR012340">
    <property type="entry name" value="NA-bd_OB-fold"/>
</dbReference>
<dbReference type="InterPro" id="IPR032245">
    <property type="entry name" value="RMI2"/>
</dbReference>
<name>A0A7C8ZFC6_OPUST</name>
<evidence type="ECO:0000313" key="1">
    <source>
        <dbReference type="EMBL" id="MBA4641854.1"/>
    </source>
</evidence>
<dbReference type="Pfam" id="PF16100">
    <property type="entry name" value="RMI2"/>
    <property type="match status" value="1"/>
</dbReference>
<dbReference type="AlphaFoldDB" id="A0A7C8ZFC6"/>
<dbReference type="GO" id="GO:0033045">
    <property type="term" value="P:regulation of sister chromatid segregation"/>
    <property type="evidence" value="ECO:0007669"/>
    <property type="project" value="TreeGrafter"/>
</dbReference>
<dbReference type="GO" id="GO:0043007">
    <property type="term" value="P:maintenance of rDNA"/>
    <property type="evidence" value="ECO:0007669"/>
    <property type="project" value="TreeGrafter"/>
</dbReference>
<dbReference type="EMBL" id="GISG01126140">
    <property type="protein sequence ID" value="MBA4641854.1"/>
    <property type="molecule type" value="Transcribed_RNA"/>
</dbReference>
<dbReference type="PANTHER" id="PTHR33962">
    <property type="entry name" value="RECQ-MEDIATED GENOME INSTABILITY PROTEIN 2 RMI2"/>
    <property type="match status" value="1"/>
</dbReference>
<protein>
    <recommendedName>
        <fullName evidence="2">OB domain-containing protein</fullName>
    </recommendedName>
</protein>
<dbReference type="GO" id="GO:2000042">
    <property type="term" value="P:negative regulation of double-strand break repair via homologous recombination"/>
    <property type="evidence" value="ECO:0007669"/>
    <property type="project" value="TreeGrafter"/>
</dbReference>
<sequence length="135" mass="15328">MDYSLAALKLMCGQLKQAKETPSQSSFTLGGILFQRAWLQGVLVSISHDRSTFILDDGSGVIELSIAADFLTQDHWQIGMYVMVVGGYFIREGGTPMIKVHKIVDLSAHPDREAMWYLEVIEAYRMFYQVLFEEE</sequence>
<dbReference type="PANTHER" id="PTHR33962:SF1">
    <property type="entry name" value="RECQ-MEDIATED GENOME INSTABILITY PROTEIN 2"/>
    <property type="match status" value="1"/>
</dbReference>
<dbReference type="GO" id="GO:0006281">
    <property type="term" value="P:DNA repair"/>
    <property type="evidence" value="ECO:0007669"/>
    <property type="project" value="TreeGrafter"/>
</dbReference>